<evidence type="ECO:0000313" key="13">
    <source>
        <dbReference type="EMBL" id="RKF16123.1"/>
    </source>
</evidence>
<keyword evidence="6 10" id="KW-0472">Membrane</keyword>
<name>A0A3A8AV58_9RHOB</name>
<dbReference type="Gene3D" id="3.40.190.10">
    <property type="entry name" value="Periplasmic binding protein-like II"/>
    <property type="match status" value="3"/>
</dbReference>
<evidence type="ECO:0000256" key="4">
    <source>
        <dbReference type="ARBA" id="ARBA00022989"/>
    </source>
</evidence>
<evidence type="ECO:0000256" key="3">
    <source>
        <dbReference type="ARBA" id="ARBA00022692"/>
    </source>
</evidence>
<feature type="transmembrane region" description="Helical" evidence="10">
    <location>
        <begin position="236"/>
        <end position="260"/>
    </location>
</feature>
<feature type="transmembrane region" description="Helical" evidence="10">
    <location>
        <begin position="169"/>
        <end position="192"/>
    </location>
</feature>
<evidence type="ECO:0000256" key="7">
    <source>
        <dbReference type="ARBA" id="ARBA00023170"/>
    </source>
</evidence>
<evidence type="ECO:0000259" key="12">
    <source>
        <dbReference type="SMART" id="SM00079"/>
    </source>
</evidence>
<evidence type="ECO:0000256" key="5">
    <source>
        <dbReference type="ARBA" id="ARBA00023065"/>
    </source>
</evidence>
<evidence type="ECO:0000256" key="9">
    <source>
        <dbReference type="ARBA" id="ARBA00023303"/>
    </source>
</evidence>
<dbReference type="InterPro" id="IPR015683">
    <property type="entry name" value="Ionotropic_Glu_rcpt"/>
</dbReference>
<gene>
    <name evidence="13" type="ORF">D6850_00705</name>
</gene>
<dbReference type="InterPro" id="IPR001320">
    <property type="entry name" value="Iontro_rcpt_C"/>
</dbReference>
<organism evidence="13 14">
    <name type="scientific">Roseovarius spongiae</name>
    <dbReference type="NCBI Taxonomy" id="2320272"/>
    <lineage>
        <taxon>Bacteria</taxon>
        <taxon>Pseudomonadati</taxon>
        <taxon>Pseudomonadota</taxon>
        <taxon>Alphaproteobacteria</taxon>
        <taxon>Rhodobacterales</taxon>
        <taxon>Roseobacteraceae</taxon>
        <taxon>Roseovarius</taxon>
    </lineage>
</organism>
<evidence type="ECO:0000259" key="11">
    <source>
        <dbReference type="SMART" id="SM00062"/>
    </source>
</evidence>
<protein>
    <submittedName>
        <fullName evidence="13">ABC transporter substrate-binding protein</fullName>
    </submittedName>
</protein>
<dbReference type="EMBL" id="RAPE01000001">
    <property type="protein sequence ID" value="RKF16123.1"/>
    <property type="molecule type" value="Genomic_DNA"/>
</dbReference>
<proteinExistence type="predicted"/>
<keyword evidence="3 10" id="KW-0812">Transmembrane</keyword>
<dbReference type="AlphaFoldDB" id="A0A3A8AV58"/>
<dbReference type="GO" id="GO:0016020">
    <property type="term" value="C:membrane"/>
    <property type="evidence" value="ECO:0007669"/>
    <property type="project" value="UniProtKB-SubCell"/>
</dbReference>
<comment type="caution">
    <text evidence="13">The sequence shown here is derived from an EMBL/GenBank/DDBJ whole genome shotgun (WGS) entry which is preliminary data.</text>
</comment>
<dbReference type="Pfam" id="PF00497">
    <property type="entry name" value="SBP_bac_3"/>
    <property type="match status" value="1"/>
</dbReference>
<dbReference type="PRINTS" id="PR00169">
    <property type="entry name" value="KCHANNEL"/>
</dbReference>
<feature type="domain" description="Solute-binding protein family 3/N-terminal" evidence="11">
    <location>
        <begin position="61"/>
        <end position="389"/>
    </location>
</feature>
<keyword evidence="8" id="KW-0325">Glycoprotein</keyword>
<keyword evidence="2" id="KW-0813">Transport</keyword>
<evidence type="ECO:0000256" key="1">
    <source>
        <dbReference type="ARBA" id="ARBA00004141"/>
    </source>
</evidence>
<sequence length="389" mass="42141">MPLNPAIRAPYEPINPAQNKEIFLLMRHALGLFALCLATLFMAAPLAAQQTGEGGDEAPAPLVIATKNAPPFAFMDTNGEWTGIAIDAVTAIARDIGREVEWREDTLQGMLDAVEAGEVDAAAAAISITHARESKLDFTFPYYTTGLGIAVDPEAGGGWLRVLRNLFTWQFAAAIATLSGVLLIAGAAVWLFERGRNEEFPRDPAQGLGDGFWWAAVTMTTVGYGDKSPRTLGGRIVGLIWMLTAMLIVASFTAAIAAALTVGSLGHRIQGVGDLRDYRVGVVSDTTGAEEMRARGMRTGRFETVNDAFDALLAGRVGAVVYDKPLMQWVAMQDYDGEIAILENAIGRQDYGIALPTDSPLREPMNRSLLTYLRSDDWNRVQNRHLGRE</sequence>
<evidence type="ECO:0000256" key="10">
    <source>
        <dbReference type="SAM" id="Phobius"/>
    </source>
</evidence>
<evidence type="ECO:0000313" key="14">
    <source>
        <dbReference type="Proteomes" id="UP000281128"/>
    </source>
</evidence>
<dbReference type="SMART" id="SM00062">
    <property type="entry name" value="PBPb"/>
    <property type="match status" value="1"/>
</dbReference>
<keyword evidence="7" id="KW-0675">Receptor</keyword>
<feature type="domain" description="Ionotropic glutamate receptor C-terminal" evidence="12">
    <location>
        <begin position="61"/>
        <end position="388"/>
    </location>
</feature>
<reference evidence="13 14" key="1">
    <citation type="submission" date="2018-09" db="EMBL/GenBank/DDBJ databases">
        <title>Roseovarius spongiae sp. nov., isolated from a marine sponge.</title>
        <authorList>
            <person name="Zhuang L."/>
            <person name="Luo L."/>
        </authorList>
    </citation>
    <scope>NUCLEOTIDE SEQUENCE [LARGE SCALE GENOMIC DNA]</scope>
    <source>
        <strain evidence="13 14">HN-E21</strain>
    </source>
</reference>
<dbReference type="SUPFAM" id="SSF53850">
    <property type="entry name" value="Periplasmic binding protein-like II"/>
    <property type="match status" value="1"/>
</dbReference>
<keyword evidence="14" id="KW-1185">Reference proteome</keyword>
<evidence type="ECO:0000256" key="2">
    <source>
        <dbReference type="ARBA" id="ARBA00022448"/>
    </source>
</evidence>
<dbReference type="Pfam" id="PF00060">
    <property type="entry name" value="Lig_chan"/>
    <property type="match status" value="1"/>
</dbReference>
<keyword evidence="5" id="KW-0406">Ion transport</keyword>
<dbReference type="OrthoDB" id="9768183at2"/>
<dbReference type="PANTHER" id="PTHR18966">
    <property type="entry name" value="IONOTROPIC GLUTAMATE RECEPTOR"/>
    <property type="match status" value="1"/>
</dbReference>
<dbReference type="Proteomes" id="UP000281128">
    <property type="component" value="Unassembled WGS sequence"/>
</dbReference>
<keyword evidence="9" id="KW-0407">Ion channel</keyword>
<dbReference type="GO" id="GO:0015276">
    <property type="term" value="F:ligand-gated monoatomic ion channel activity"/>
    <property type="evidence" value="ECO:0007669"/>
    <property type="project" value="InterPro"/>
</dbReference>
<dbReference type="SMART" id="SM00079">
    <property type="entry name" value="PBPe"/>
    <property type="match status" value="1"/>
</dbReference>
<accession>A0A3A8AV58</accession>
<keyword evidence="4 10" id="KW-1133">Transmembrane helix</keyword>
<dbReference type="Gene3D" id="1.10.287.70">
    <property type="match status" value="1"/>
</dbReference>
<dbReference type="InterPro" id="IPR001638">
    <property type="entry name" value="Solute-binding_3/MltF_N"/>
</dbReference>
<comment type="subcellular location">
    <subcellularLocation>
        <location evidence="1">Membrane</location>
        <topology evidence="1">Multi-pass membrane protein</topology>
    </subcellularLocation>
</comment>
<dbReference type="SUPFAM" id="SSF81324">
    <property type="entry name" value="Voltage-gated potassium channels"/>
    <property type="match status" value="1"/>
</dbReference>
<evidence type="ECO:0000256" key="8">
    <source>
        <dbReference type="ARBA" id="ARBA00023180"/>
    </source>
</evidence>
<evidence type="ECO:0000256" key="6">
    <source>
        <dbReference type="ARBA" id="ARBA00023136"/>
    </source>
</evidence>